<dbReference type="EC" id="2.3.1.48" evidence="3 14"/>
<evidence type="ECO:0000256" key="12">
    <source>
        <dbReference type="ARBA" id="ARBA00023242"/>
    </source>
</evidence>
<dbReference type="FunFam" id="3.30.60.60:FF:000001">
    <property type="entry name" value="Histone acetyltransferase"/>
    <property type="match status" value="1"/>
</dbReference>
<dbReference type="InterPro" id="IPR050603">
    <property type="entry name" value="MYST_HAT"/>
</dbReference>
<keyword evidence="8" id="KW-0156">Chromatin regulator</keyword>
<dbReference type="SUPFAM" id="SSF103637">
    <property type="entry name" value="CCHHC domain"/>
    <property type="match status" value="1"/>
</dbReference>
<dbReference type="InterPro" id="IPR002717">
    <property type="entry name" value="HAT_MYST-type"/>
</dbReference>
<dbReference type="FunFam" id="1.10.10.10:FF:000022">
    <property type="entry name" value="Histone acetyltransferase"/>
    <property type="match status" value="1"/>
</dbReference>
<keyword evidence="10" id="KW-0805">Transcription regulation</keyword>
<dbReference type="GO" id="GO:0008270">
    <property type="term" value="F:zinc ion binding"/>
    <property type="evidence" value="ECO:0007669"/>
    <property type="project" value="UniProtKB-KW"/>
</dbReference>
<evidence type="ECO:0000256" key="4">
    <source>
        <dbReference type="ARBA" id="ARBA00022679"/>
    </source>
</evidence>
<feature type="compositionally biased region" description="Low complexity" evidence="16">
    <location>
        <begin position="162"/>
        <end position="178"/>
    </location>
</feature>
<dbReference type="PROSITE" id="PS51726">
    <property type="entry name" value="MYST_HAT"/>
    <property type="match status" value="1"/>
</dbReference>
<dbReference type="GO" id="GO:0005634">
    <property type="term" value="C:nucleus"/>
    <property type="evidence" value="ECO:0007669"/>
    <property type="project" value="UniProtKB-SubCell"/>
</dbReference>
<dbReference type="GO" id="GO:0004402">
    <property type="term" value="F:histone acetyltransferase activity"/>
    <property type="evidence" value="ECO:0007669"/>
    <property type="project" value="InterPro"/>
</dbReference>
<dbReference type="GO" id="GO:0003682">
    <property type="term" value="F:chromatin binding"/>
    <property type="evidence" value="ECO:0007669"/>
    <property type="project" value="TreeGrafter"/>
</dbReference>
<dbReference type="PANTHER" id="PTHR10615">
    <property type="entry name" value="HISTONE ACETYLTRANSFERASE"/>
    <property type="match status" value="1"/>
</dbReference>
<feature type="region of interest" description="Disordered" evidence="16">
    <location>
        <begin position="1"/>
        <end position="117"/>
    </location>
</feature>
<dbReference type="InterPro" id="IPR036388">
    <property type="entry name" value="WH-like_DNA-bd_sf"/>
</dbReference>
<dbReference type="InterPro" id="IPR002515">
    <property type="entry name" value="Znf_C2H2C"/>
</dbReference>
<keyword evidence="6" id="KW-0863">Zinc-finger</keyword>
<dbReference type="Gene3D" id="1.10.10.10">
    <property type="entry name" value="Winged helix-like DNA-binding domain superfamily/Winged helix DNA-binding domain"/>
    <property type="match status" value="1"/>
</dbReference>
<protein>
    <recommendedName>
        <fullName evidence="3 14">Histone acetyltransferase</fullName>
        <ecNumber evidence="3 14">2.3.1.48</ecNumber>
    </recommendedName>
</protein>
<evidence type="ECO:0000256" key="15">
    <source>
        <dbReference type="SAM" id="Coils"/>
    </source>
</evidence>
<evidence type="ECO:0000256" key="8">
    <source>
        <dbReference type="ARBA" id="ARBA00022853"/>
    </source>
</evidence>
<dbReference type="PROSITE" id="PS51802">
    <property type="entry name" value="ZF_CCHHC"/>
    <property type="match status" value="1"/>
</dbReference>
<evidence type="ECO:0000256" key="5">
    <source>
        <dbReference type="ARBA" id="ARBA00022723"/>
    </source>
</evidence>
<evidence type="ECO:0000313" key="18">
    <source>
        <dbReference type="EMBL" id="QDF21431.1"/>
    </source>
</evidence>
<keyword evidence="11" id="KW-0804">Transcription</keyword>
<dbReference type="GO" id="GO:0040029">
    <property type="term" value="P:epigenetic regulation of gene expression"/>
    <property type="evidence" value="ECO:0007669"/>
    <property type="project" value="UniProtKB-ARBA"/>
</dbReference>
<feature type="compositionally biased region" description="Polar residues" evidence="16">
    <location>
        <begin position="143"/>
        <end position="161"/>
    </location>
</feature>
<feature type="coiled-coil region" evidence="15">
    <location>
        <begin position="283"/>
        <end position="317"/>
    </location>
</feature>
<dbReference type="Gene3D" id="3.30.60.60">
    <property type="entry name" value="N-acetyl transferase-like"/>
    <property type="match status" value="1"/>
</dbReference>
<name>A0A4Y6EQX0_9BILA</name>
<dbReference type="EMBL" id="MK234807">
    <property type="protein sequence ID" value="QDF21431.1"/>
    <property type="molecule type" value="mRNA"/>
</dbReference>
<comment type="similarity">
    <text evidence="2 14">Belongs to the MYST (SAS/MOZ) family.</text>
</comment>
<feature type="compositionally biased region" description="Polar residues" evidence="16">
    <location>
        <begin position="76"/>
        <end position="88"/>
    </location>
</feature>
<dbReference type="InterPro" id="IPR036060">
    <property type="entry name" value="Znf_C2H2C_sf"/>
</dbReference>
<sequence length="703" mass="80283">MSASVSRERRQTRSSTALNNSNIESGSEYSGKRKLSSKEPIESEQFKKCQRAKVSSPNENELSTAKPKYIKEKLSGDQNVLKSVNNPETSASNVSSSSSSTSTSSDSSKPISVSTRRRSANLLNQLSSASLDQMASVNRKRNLSTSQDIKNENTLNENDPCSQSANASSSGISALVQSPSSSSLNKRIKLKHKYAFKELNENTNSPTTFRLMSKDEYEQSSPYADREDANLSEINELDENKEDDTKQSLVCPVLGCKSEGHLDGISEHHYSYDTCPIYFLMSKEECSNISENLEKRLDDIRQKTTKFNENKKNLRAKHACKDQSVYFQKVNKELKNIVKLPETNKQSKQSKLNFLKNADFVSDLKNLSTSFIINSLSNCLYTSPTPTSHFALLKHTSNESLNFFSNLNQTIAQSPDLNDLNISKYELDLFKDVLVSSTKEQIPVVSNTKRIKLVNKSDKIIQFGNYEIETWYKSPYPDDYWQLNKIFICQYCLTFMKSHSVLNRHLEKCLWRHPPGREIYRKDNLSFFEVDGKVNKIYCQNLCLLAKLFIDHKTLYYEVEPFLFYILTKYNEENGSFQMIGYFSKEKQSVLNYNLSCILTLPQYMNQGYGRVLIDFSYLLSRAEGKVGSPERPLSDLGLISYRSYWKSKLLLYLSKHLDDSEISVKEITAETGILTNDLISTLQFIGLIKYWKGKHVILKDMK</sequence>
<keyword evidence="12 14" id="KW-0539">Nucleus</keyword>
<reference evidence="18" key="1">
    <citation type="submission" date="2018-11" db="EMBL/GenBank/DDBJ databases">
        <authorList>
            <person name="Kim M.-S."/>
            <person name="Lee Y.-H."/>
            <person name="Lee J.-S."/>
        </authorList>
    </citation>
    <scope>NUCLEOTIDE SEQUENCE</scope>
</reference>
<keyword evidence="15" id="KW-0175">Coiled coil</keyword>
<feature type="compositionally biased region" description="Basic and acidic residues" evidence="16">
    <location>
        <begin position="1"/>
        <end position="11"/>
    </location>
</feature>
<evidence type="ECO:0000256" key="9">
    <source>
        <dbReference type="ARBA" id="ARBA00022990"/>
    </source>
</evidence>
<evidence type="ECO:0000256" key="16">
    <source>
        <dbReference type="SAM" id="MobiDB-lite"/>
    </source>
</evidence>
<dbReference type="Pfam" id="PF17772">
    <property type="entry name" value="zf-MYST"/>
    <property type="match status" value="1"/>
</dbReference>
<feature type="compositionally biased region" description="Polar residues" evidence="16">
    <location>
        <begin position="53"/>
        <end position="63"/>
    </location>
</feature>
<evidence type="ECO:0000259" key="17">
    <source>
        <dbReference type="PROSITE" id="PS51726"/>
    </source>
</evidence>
<keyword evidence="9" id="KW-0007">Acetylation</keyword>
<evidence type="ECO:0000256" key="10">
    <source>
        <dbReference type="ARBA" id="ARBA00023015"/>
    </source>
</evidence>
<dbReference type="FunFam" id="3.40.630.30:FF:000001">
    <property type="entry name" value="Histone acetyltransferase"/>
    <property type="match status" value="1"/>
</dbReference>
<dbReference type="Pfam" id="PF01853">
    <property type="entry name" value="MOZ_SAS"/>
    <property type="match status" value="1"/>
</dbReference>
<dbReference type="Gene3D" id="3.40.630.30">
    <property type="match status" value="1"/>
</dbReference>
<evidence type="ECO:0000256" key="1">
    <source>
        <dbReference type="ARBA" id="ARBA00004123"/>
    </source>
</evidence>
<evidence type="ECO:0000256" key="11">
    <source>
        <dbReference type="ARBA" id="ARBA00023163"/>
    </source>
</evidence>
<dbReference type="SUPFAM" id="SSF55729">
    <property type="entry name" value="Acyl-CoA N-acyltransferases (Nat)"/>
    <property type="match status" value="1"/>
</dbReference>
<evidence type="ECO:0000256" key="3">
    <source>
        <dbReference type="ARBA" id="ARBA00013184"/>
    </source>
</evidence>
<evidence type="ECO:0000256" key="13">
    <source>
        <dbReference type="PIRSR" id="PIRSR602717-51"/>
    </source>
</evidence>
<keyword evidence="4" id="KW-0808">Transferase</keyword>
<evidence type="ECO:0000256" key="7">
    <source>
        <dbReference type="ARBA" id="ARBA00022833"/>
    </source>
</evidence>
<accession>A0A4Y6EQX0</accession>
<feature type="compositionally biased region" description="Polar residues" evidence="16">
    <location>
        <begin position="13"/>
        <end position="28"/>
    </location>
</feature>
<dbReference type="GO" id="GO:0003712">
    <property type="term" value="F:transcription coregulator activity"/>
    <property type="evidence" value="ECO:0007669"/>
    <property type="project" value="TreeGrafter"/>
</dbReference>
<feature type="active site" description="Proton donor/acceptor" evidence="13">
    <location>
        <position position="631"/>
    </location>
</feature>
<keyword evidence="7" id="KW-0862">Zinc</keyword>
<evidence type="ECO:0000256" key="2">
    <source>
        <dbReference type="ARBA" id="ARBA00010107"/>
    </source>
</evidence>
<dbReference type="PANTHER" id="PTHR10615:SF161">
    <property type="entry name" value="HISTONE ACETYLTRANSFERASE KAT7"/>
    <property type="match status" value="1"/>
</dbReference>
<evidence type="ECO:0000256" key="6">
    <source>
        <dbReference type="ARBA" id="ARBA00022771"/>
    </source>
</evidence>
<dbReference type="GO" id="GO:0070775">
    <property type="term" value="C:H3 histone acetyltransferase complex"/>
    <property type="evidence" value="ECO:0007669"/>
    <property type="project" value="UniProtKB-ARBA"/>
</dbReference>
<comment type="catalytic activity">
    <reaction evidence="14">
        <text>L-lysyl-[protein] + acetyl-CoA = N(6)-acetyl-L-lysyl-[protein] + CoA + H(+)</text>
        <dbReference type="Rhea" id="RHEA:45948"/>
        <dbReference type="Rhea" id="RHEA-COMP:9752"/>
        <dbReference type="Rhea" id="RHEA-COMP:10731"/>
        <dbReference type="ChEBI" id="CHEBI:15378"/>
        <dbReference type="ChEBI" id="CHEBI:29969"/>
        <dbReference type="ChEBI" id="CHEBI:57287"/>
        <dbReference type="ChEBI" id="CHEBI:57288"/>
        <dbReference type="ChEBI" id="CHEBI:61930"/>
        <dbReference type="EC" id="2.3.1.48"/>
    </reaction>
</comment>
<comment type="subcellular location">
    <subcellularLocation>
        <location evidence="1 14">Nucleus</location>
    </subcellularLocation>
</comment>
<dbReference type="AlphaFoldDB" id="A0A4Y6EQX0"/>
<feature type="compositionally biased region" description="Basic and acidic residues" evidence="16">
    <location>
        <begin position="36"/>
        <end position="47"/>
    </location>
</feature>
<keyword evidence="5" id="KW-0479">Metal-binding</keyword>
<dbReference type="InterPro" id="IPR016181">
    <property type="entry name" value="Acyl_CoA_acyltransferase"/>
</dbReference>
<organism evidence="18">
    <name type="scientific">Brachionus koreanus</name>
    <dbReference type="NCBI Taxonomy" id="1199090"/>
    <lineage>
        <taxon>Eukaryota</taxon>
        <taxon>Metazoa</taxon>
        <taxon>Spiralia</taxon>
        <taxon>Gnathifera</taxon>
        <taxon>Rotifera</taxon>
        <taxon>Eurotatoria</taxon>
        <taxon>Monogononta</taxon>
        <taxon>Pseudotrocha</taxon>
        <taxon>Ploima</taxon>
        <taxon>Brachionidae</taxon>
        <taxon>Brachionus</taxon>
    </lineage>
</organism>
<dbReference type="InterPro" id="IPR040706">
    <property type="entry name" value="Zf-MYST"/>
</dbReference>
<proteinExistence type="evidence at transcript level"/>
<dbReference type="GO" id="GO:0006357">
    <property type="term" value="P:regulation of transcription by RNA polymerase II"/>
    <property type="evidence" value="ECO:0007669"/>
    <property type="project" value="TreeGrafter"/>
</dbReference>
<feature type="region of interest" description="Disordered" evidence="16">
    <location>
        <begin position="133"/>
        <end position="178"/>
    </location>
</feature>
<feature type="compositionally biased region" description="Low complexity" evidence="16">
    <location>
        <begin position="89"/>
        <end position="117"/>
    </location>
</feature>
<feature type="domain" description="MYST-type HAT" evidence="17">
    <location>
        <begin position="453"/>
        <end position="703"/>
    </location>
</feature>
<evidence type="ECO:0000256" key="14">
    <source>
        <dbReference type="RuleBase" id="RU361211"/>
    </source>
</evidence>